<proteinExistence type="inferred from homology"/>
<dbReference type="GO" id="GO:0048038">
    <property type="term" value="F:quinone binding"/>
    <property type="evidence" value="ECO:0007669"/>
    <property type="project" value="TreeGrafter"/>
</dbReference>
<name>A0AAV9N8H5_9EURO</name>
<dbReference type="PROSITE" id="PS00061">
    <property type="entry name" value="ADH_SHORT"/>
    <property type="match status" value="1"/>
</dbReference>
<sequence>MTDWFELLLNVDYSLAVATRLHTDNAQLALCDVNTIGLRQLAEDLQSPHQRILHPDVTSSQQCQDTISNIVSDLGKTDCLSNCAGINPTNLPLEATTDEYWDKIVDTSLKGTYLMTRSSIPHLTEGSVIVNVSSVAGLKTSAGHAIYNAAKFGVVSFSQSMALELGARGIRVNVVAPGSINTPANNSVRQGRGVIQQTEQGVALRRTGTAEEMANVATFLFSE</sequence>
<evidence type="ECO:0000313" key="5">
    <source>
        <dbReference type="Proteomes" id="UP001358417"/>
    </source>
</evidence>
<keyword evidence="5" id="KW-1185">Reference proteome</keyword>
<dbReference type="GeneID" id="89970852"/>
<keyword evidence="2" id="KW-0521">NADP</keyword>
<reference evidence="4 5" key="1">
    <citation type="submission" date="2023-08" db="EMBL/GenBank/DDBJ databases">
        <title>Black Yeasts Isolated from many extreme environments.</title>
        <authorList>
            <person name="Coleine C."/>
            <person name="Stajich J.E."/>
            <person name="Selbmann L."/>
        </authorList>
    </citation>
    <scope>NUCLEOTIDE SEQUENCE [LARGE SCALE GENOMIC DNA]</scope>
    <source>
        <strain evidence="4 5">CCFEE 5792</strain>
    </source>
</reference>
<comment type="similarity">
    <text evidence="1">Belongs to the short-chain dehydrogenases/reductases (SDR) family.</text>
</comment>
<keyword evidence="3" id="KW-0560">Oxidoreductase</keyword>
<evidence type="ECO:0008006" key="6">
    <source>
        <dbReference type="Google" id="ProtNLM"/>
    </source>
</evidence>
<dbReference type="InterPro" id="IPR036291">
    <property type="entry name" value="NAD(P)-bd_dom_sf"/>
</dbReference>
<dbReference type="PRINTS" id="PR00081">
    <property type="entry name" value="GDHRDH"/>
</dbReference>
<dbReference type="SUPFAM" id="SSF51735">
    <property type="entry name" value="NAD(P)-binding Rossmann-fold domains"/>
    <property type="match status" value="1"/>
</dbReference>
<comment type="caution">
    <text evidence="4">The sequence shown here is derived from an EMBL/GenBank/DDBJ whole genome shotgun (WGS) entry which is preliminary data.</text>
</comment>
<dbReference type="InterPro" id="IPR020904">
    <property type="entry name" value="Sc_DH/Rdtase_CS"/>
</dbReference>
<dbReference type="CDD" id="cd05233">
    <property type="entry name" value="SDR_c"/>
    <property type="match status" value="1"/>
</dbReference>
<dbReference type="PANTHER" id="PTHR42760">
    <property type="entry name" value="SHORT-CHAIN DEHYDROGENASES/REDUCTASES FAMILY MEMBER"/>
    <property type="match status" value="1"/>
</dbReference>
<accession>A0AAV9N8H5</accession>
<protein>
    <recommendedName>
        <fullName evidence="6">NAD(P)-binding protein</fullName>
    </recommendedName>
</protein>
<dbReference type="Pfam" id="PF13561">
    <property type="entry name" value="adh_short_C2"/>
    <property type="match status" value="1"/>
</dbReference>
<dbReference type="Proteomes" id="UP001358417">
    <property type="component" value="Unassembled WGS sequence"/>
</dbReference>
<organism evidence="4 5">
    <name type="scientific">Exophiala bonariae</name>
    <dbReference type="NCBI Taxonomy" id="1690606"/>
    <lineage>
        <taxon>Eukaryota</taxon>
        <taxon>Fungi</taxon>
        <taxon>Dikarya</taxon>
        <taxon>Ascomycota</taxon>
        <taxon>Pezizomycotina</taxon>
        <taxon>Eurotiomycetes</taxon>
        <taxon>Chaetothyriomycetidae</taxon>
        <taxon>Chaetothyriales</taxon>
        <taxon>Herpotrichiellaceae</taxon>
        <taxon>Exophiala</taxon>
    </lineage>
</organism>
<evidence type="ECO:0000256" key="3">
    <source>
        <dbReference type="ARBA" id="ARBA00023002"/>
    </source>
</evidence>
<dbReference type="PRINTS" id="PR00080">
    <property type="entry name" value="SDRFAMILY"/>
</dbReference>
<dbReference type="PANTHER" id="PTHR42760:SF83">
    <property type="entry name" value="(3R)-3-HYDROXYACYL-COA DEHYDROGENASE"/>
    <property type="match status" value="1"/>
</dbReference>
<dbReference type="AlphaFoldDB" id="A0AAV9N8H5"/>
<dbReference type="GO" id="GO:0016616">
    <property type="term" value="F:oxidoreductase activity, acting on the CH-OH group of donors, NAD or NADP as acceptor"/>
    <property type="evidence" value="ECO:0007669"/>
    <property type="project" value="TreeGrafter"/>
</dbReference>
<gene>
    <name evidence="4" type="ORF">LTR84_002653</name>
</gene>
<dbReference type="InterPro" id="IPR002347">
    <property type="entry name" value="SDR_fam"/>
</dbReference>
<dbReference type="GO" id="GO:0006633">
    <property type="term" value="P:fatty acid biosynthetic process"/>
    <property type="evidence" value="ECO:0007669"/>
    <property type="project" value="TreeGrafter"/>
</dbReference>
<evidence type="ECO:0000313" key="4">
    <source>
        <dbReference type="EMBL" id="KAK5051850.1"/>
    </source>
</evidence>
<evidence type="ECO:0000256" key="2">
    <source>
        <dbReference type="ARBA" id="ARBA00022857"/>
    </source>
</evidence>
<dbReference type="Gene3D" id="3.40.50.720">
    <property type="entry name" value="NAD(P)-binding Rossmann-like Domain"/>
    <property type="match status" value="1"/>
</dbReference>
<dbReference type="EMBL" id="JAVRRD010000014">
    <property type="protein sequence ID" value="KAK5051850.1"/>
    <property type="molecule type" value="Genomic_DNA"/>
</dbReference>
<evidence type="ECO:0000256" key="1">
    <source>
        <dbReference type="ARBA" id="ARBA00006484"/>
    </source>
</evidence>
<dbReference type="RefSeq" id="XP_064705864.1">
    <property type="nucleotide sequence ID" value="XM_064846254.1"/>
</dbReference>